<dbReference type="HOGENOM" id="CLU_468440_0_0_7"/>
<keyword evidence="1" id="KW-0175">Coiled coil</keyword>
<dbReference type="PANTHER" id="PTHR32114">
    <property type="entry name" value="ABC TRANSPORTER ABCH.3"/>
    <property type="match status" value="1"/>
</dbReference>
<dbReference type="AlphaFoldDB" id="I3XW18"/>
<gene>
    <name evidence="3" type="ordered locus">Sulba_0840</name>
</gene>
<dbReference type="GO" id="GO:0006302">
    <property type="term" value="P:double-strand break repair"/>
    <property type="evidence" value="ECO:0007669"/>
    <property type="project" value="InterPro"/>
</dbReference>
<accession>I3XW18</accession>
<dbReference type="PATRIC" id="fig|760154.4.peg.841"/>
<dbReference type="Proteomes" id="UP000006176">
    <property type="component" value="Chromosome"/>
</dbReference>
<dbReference type="STRING" id="760154.Sulba_0840"/>
<dbReference type="eggNOG" id="COG1196">
    <property type="taxonomic scope" value="Bacteria"/>
</dbReference>
<dbReference type="Gene3D" id="3.40.50.300">
    <property type="entry name" value="P-loop containing nucleotide triphosphate hydrolases"/>
    <property type="match status" value="2"/>
</dbReference>
<dbReference type="RefSeq" id="WP_014769022.1">
    <property type="nucleotide sequence ID" value="NC_018002.1"/>
</dbReference>
<dbReference type="InterPro" id="IPR038729">
    <property type="entry name" value="Rad50/SbcC_AAA"/>
</dbReference>
<evidence type="ECO:0000259" key="2">
    <source>
        <dbReference type="Pfam" id="PF13476"/>
    </source>
</evidence>
<evidence type="ECO:0000313" key="3">
    <source>
        <dbReference type="EMBL" id="AFL68142.1"/>
    </source>
</evidence>
<evidence type="ECO:0000256" key="1">
    <source>
        <dbReference type="SAM" id="Coils"/>
    </source>
</evidence>
<feature type="coiled-coil region" evidence="1">
    <location>
        <begin position="330"/>
        <end position="405"/>
    </location>
</feature>
<reference evidence="3 4" key="1">
    <citation type="submission" date="2012-06" db="EMBL/GenBank/DDBJ databases">
        <title>Complete sequence of Sulfurospirillum barnesii SES-3.</title>
        <authorList>
            <consortium name="US DOE Joint Genome Institute"/>
            <person name="Lucas S."/>
            <person name="Han J."/>
            <person name="Lapidus A."/>
            <person name="Cheng J.-F."/>
            <person name="Goodwin L."/>
            <person name="Pitluck S."/>
            <person name="Peters L."/>
            <person name="Ovchinnikova G."/>
            <person name="Lu M."/>
            <person name="Detter J.C."/>
            <person name="Han C."/>
            <person name="Tapia R."/>
            <person name="Land M."/>
            <person name="Hauser L."/>
            <person name="Kyrpides N."/>
            <person name="Ivanova N."/>
            <person name="Pagani I."/>
            <person name="Stolz J."/>
            <person name="Arkin A."/>
            <person name="Dehal P."/>
            <person name="Oremland R."/>
            <person name="Saltikov C."/>
            <person name="Basu P."/>
            <person name="Hollibaugh J."/>
            <person name="Newman D."/>
            <person name="Stolyar S."/>
            <person name="Hazen T."/>
            <person name="Woyke T."/>
        </authorList>
    </citation>
    <scope>NUCLEOTIDE SEQUENCE [LARGE SCALE GENOMIC DNA]</scope>
    <source>
        <strain evidence="4">ATCC 700032 / DSM 10660 / SES-3</strain>
    </source>
</reference>
<feature type="domain" description="Rad50/SbcC-type AAA" evidence="2">
    <location>
        <begin position="6"/>
        <end position="223"/>
    </location>
</feature>
<dbReference type="PANTHER" id="PTHR32114:SF2">
    <property type="entry name" value="ABC TRANSPORTER ABCH.3"/>
    <property type="match status" value="1"/>
</dbReference>
<organism evidence="3 4">
    <name type="scientific">Sulfurospirillum barnesii (strain ATCC 700032 / DSM 10660 / SES-3)</name>
    <dbReference type="NCBI Taxonomy" id="760154"/>
    <lineage>
        <taxon>Bacteria</taxon>
        <taxon>Pseudomonadati</taxon>
        <taxon>Campylobacterota</taxon>
        <taxon>Epsilonproteobacteria</taxon>
        <taxon>Campylobacterales</taxon>
        <taxon>Sulfurospirillaceae</taxon>
        <taxon>Sulfurospirillum</taxon>
    </lineage>
</organism>
<dbReference type="KEGG" id="sba:Sulba_0840"/>
<dbReference type="GO" id="GO:0016887">
    <property type="term" value="F:ATP hydrolysis activity"/>
    <property type="evidence" value="ECO:0007669"/>
    <property type="project" value="InterPro"/>
</dbReference>
<dbReference type="SUPFAM" id="SSF52540">
    <property type="entry name" value="P-loop containing nucleoside triphosphate hydrolases"/>
    <property type="match status" value="2"/>
</dbReference>
<proteinExistence type="predicted"/>
<sequence>MKLTNIVINNLFSYNGVSTISFDNITCIIGTNGFGKTSILNSIKLCLGQSDIDVKSILNNNATEKKCSVTLNFDEFSIKRSWIFAPKLEESLSIVFTDSNKIEDIEAEHFIKNKIPDFLVDFLFYDGEVGNNLLLLSNTKLKNIFDFIFDLDLLVNTQKDSLEVAKKLLEKNNDEESANLIDLENQRLTFLETISVQREELKEKTKEVKALAMNLQKLNTQIKNRNKKVKLLHDELELLQADLDKKSNKLKELILWQMPLLLNQNLLNKMQKRTSSALKIEDESLFVNKFYKFTQEINSPLDENKVLELFKSLMINESNQIDLTLSPRDFKKLIEKMKDLRLSIKQLEEKIKLAQDSAMEQEIMRSLVETQKEQEERLNNLEKSLTELEESIEQNTLEAKEINRTLTQSFKANQEKYAFIKGYEELRIIAQISTKVYNQKLEKNLVLFNQKLQDNTTKFLKQYEHIKAIYIDNSHRIIISDGKEILSTELLSAGQKQVLNFLIIKTILDFKEFTSFIMIDTPFGRLSNKNKELLLHTCYLSFDTLILLLTDSEFDFVKTQNLKYKTYQIERDTLGSKIEEIA</sequence>
<keyword evidence="4" id="KW-1185">Reference proteome</keyword>
<name>I3XW18_SULBS</name>
<evidence type="ECO:0000313" key="4">
    <source>
        <dbReference type="Proteomes" id="UP000006176"/>
    </source>
</evidence>
<protein>
    <recommendedName>
        <fullName evidence="2">Rad50/SbcC-type AAA domain-containing protein</fullName>
    </recommendedName>
</protein>
<dbReference type="EMBL" id="CP003333">
    <property type="protein sequence ID" value="AFL68142.1"/>
    <property type="molecule type" value="Genomic_DNA"/>
</dbReference>
<feature type="coiled-coil region" evidence="1">
    <location>
        <begin position="159"/>
        <end position="249"/>
    </location>
</feature>
<dbReference type="Pfam" id="PF13476">
    <property type="entry name" value="AAA_23"/>
    <property type="match status" value="1"/>
</dbReference>
<dbReference type="InterPro" id="IPR027417">
    <property type="entry name" value="P-loop_NTPase"/>
</dbReference>